<feature type="compositionally biased region" description="Basic and acidic residues" evidence="1">
    <location>
        <begin position="19"/>
        <end position="30"/>
    </location>
</feature>
<evidence type="ECO:0000313" key="3">
    <source>
        <dbReference type="Proteomes" id="UP001054837"/>
    </source>
</evidence>
<organism evidence="2 3">
    <name type="scientific">Caerostris darwini</name>
    <dbReference type="NCBI Taxonomy" id="1538125"/>
    <lineage>
        <taxon>Eukaryota</taxon>
        <taxon>Metazoa</taxon>
        <taxon>Ecdysozoa</taxon>
        <taxon>Arthropoda</taxon>
        <taxon>Chelicerata</taxon>
        <taxon>Arachnida</taxon>
        <taxon>Araneae</taxon>
        <taxon>Araneomorphae</taxon>
        <taxon>Entelegynae</taxon>
        <taxon>Araneoidea</taxon>
        <taxon>Araneidae</taxon>
        <taxon>Caerostris</taxon>
    </lineage>
</organism>
<gene>
    <name evidence="2" type="ORF">CDAR_77111</name>
</gene>
<proteinExistence type="predicted"/>
<accession>A0AAV4U9E4</accession>
<sequence>MPSLATSPRARGALSAVAERTRTGRMSDSRRLARRGRSSCDITSANLTNIVKNGKEIKNTALKLKENEYCSEEILTHIQPGTCAVFRQASRCFSGRRNIRQVAFDLLQLGGQACIYW</sequence>
<protein>
    <recommendedName>
        <fullName evidence="4">Ribosomal protein S14</fullName>
    </recommendedName>
</protein>
<dbReference type="Proteomes" id="UP001054837">
    <property type="component" value="Unassembled WGS sequence"/>
</dbReference>
<evidence type="ECO:0008006" key="4">
    <source>
        <dbReference type="Google" id="ProtNLM"/>
    </source>
</evidence>
<evidence type="ECO:0000313" key="2">
    <source>
        <dbReference type="EMBL" id="GIY54346.1"/>
    </source>
</evidence>
<keyword evidence="3" id="KW-1185">Reference proteome</keyword>
<name>A0AAV4U9E4_9ARAC</name>
<comment type="caution">
    <text evidence="2">The sequence shown here is derived from an EMBL/GenBank/DDBJ whole genome shotgun (WGS) entry which is preliminary data.</text>
</comment>
<dbReference type="AlphaFoldDB" id="A0AAV4U9E4"/>
<reference evidence="2 3" key="1">
    <citation type="submission" date="2021-06" db="EMBL/GenBank/DDBJ databases">
        <title>Caerostris darwini draft genome.</title>
        <authorList>
            <person name="Kono N."/>
            <person name="Arakawa K."/>
        </authorList>
    </citation>
    <scope>NUCLEOTIDE SEQUENCE [LARGE SCALE GENOMIC DNA]</scope>
</reference>
<feature type="region of interest" description="Disordered" evidence="1">
    <location>
        <begin position="1"/>
        <end position="30"/>
    </location>
</feature>
<dbReference type="EMBL" id="BPLQ01010910">
    <property type="protein sequence ID" value="GIY54346.1"/>
    <property type="molecule type" value="Genomic_DNA"/>
</dbReference>
<evidence type="ECO:0000256" key="1">
    <source>
        <dbReference type="SAM" id="MobiDB-lite"/>
    </source>
</evidence>